<dbReference type="EMBL" id="QJKJ01007404">
    <property type="protein sequence ID" value="RDX83264.1"/>
    <property type="molecule type" value="Genomic_DNA"/>
</dbReference>
<evidence type="ECO:0000313" key="2">
    <source>
        <dbReference type="Proteomes" id="UP000257109"/>
    </source>
</evidence>
<organism evidence="1 2">
    <name type="scientific">Mucuna pruriens</name>
    <name type="common">Velvet bean</name>
    <name type="synonym">Dolichos pruriens</name>
    <dbReference type="NCBI Taxonomy" id="157652"/>
    <lineage>
        <taxon>Eukaryota</taxon>
        <taxon>Viridiplantae</taxon>
        <taxon>Streptophyta</taxon>
        <taxon>Embryophyta</taxon>
        <taxon>Tracheophyta</taxon>
        <taxon>Spermatophyta</taxon>
        <taxon>Magnoliopsida</taxon>
        <taxon>eudicotyledons</taxon>
        <taxon>Gunneridae</taxon>
        <taxon>Pentapetalae</taxon>
        <taxon>rosids</taxon>
        <taxon>fabids</taxon>
        <taxon>Fabales</taxon>
        <taxon>Fabaceae</taxon>
        <taxon>Papilionoideae</taxon>
        <taxon>50 kb inversion clade</taxon>
        <taxon>NPAAA clade</taxon>
        <taxon>indigoferoid/millettioid clade</taxon>
        <taxon>Phaseoleae</taxon>
        <taxon>Mucuna</taxon>
    </lineage>
</organism>
<name>A0A371FY55_MUCPR</name>
<keyword evidence="2" id="KW-1185">Reference proteome</keyword>
<dbReference type="AlphaFoldDB" id="A0A371FY55"/>
<dbReference type="Proteomes" id="UP000257109">
    <property type="component" value="Unassembled WGS sequence"/>
</dbReference>
<reference evidence="1" key="1">
    <citation type="submission" date="2018-05" db="EMBL/GenBank/DDBJ databases">
        <title>Draft genome of Mucuna pruriens seed.</title>
        <authorList>
            <person name="Nnadi N.E."/>
            <person name="Vos R."/>
            <person name="Hasami M.H."/>
            <person name="Devisetty U.K."/>
            <person name="Aguiy J.C."/>
        </authorList>
    </citation>
    <scope>NUCLEOTIDE SEQUENCE [LARGE SCALE GENOMIC DNA]</scope>
    <source>
        <strain evidence="1">JCA_2017</strain>
    </source>
</reference>
<sequence>MLAPSMKKAYGASDVADARYSTGQQTNITGLINNTGGLTSSFSKLHRSLVLILVCCWLMHRVTVLRVREYAYNT</sequence>
<feature type="non-terminal residue" evidence="1">
    <location>
        <position position="1"/>
    </location>
</feature>
<gene>
    <name evidence="1" type="ORF">CR513_35837</name>
</gene>
<protein>
    <submittedName>
        <fullName evidence="1">Uncharacterized protein</fullName>
    </submittedName>
</protein>
<accession>A0A371FY55</accession>
<comment type="caution">
    <text evidence="1">The sequence shown here is derived from an EMBL/GenBank/DDBJ whole genome shotgun (WGS) entry which is preliminary data.</text>
</comment>
<proteinExistence type="predicted"/>
<evidence type="ECO:0000313" key="1">
    <source>
        <dbReference type="EMBL" id="RDX83264.1"/>
    </source>
</evidence>